<accession>A0A9P4Y2I6</accession>
<feature type="compositionally biased region" description="Low complexity" evidence="2">
    <location>
        <begin position="87"/>
        <end position="96"/>
    </location>
</feature>
<dbReference type="AlphaFoldDB" id="A0A9P4Y2I6"/>
<dbReference type="Pfam" id="PF07716">
    <property type="entry name" value="bZIP_2"/>
    <property type="match status" value="1"/>
</dbReference>
<reference evidence="4" key="1">
    <citation type="journal article" date="2020" name="Phytopathology">
        <title>Genome sequence of the chestnut blight fungus Cryphonectria parasitica EP155: A fundamental resource for an archetypical invasive plant pathogen.</title>
        <authorList>
            <person name="Crouch J.A."/>
            <person name="Dawe A."/>
            <person name="Aerts A."/>
            <person name="Barry K."/>
            <person name="Churchill A.C.L."/>
            <person name="Grimwood J."/>
            <person name="Hillman B."/>
            <person name="Milgroom M.G."/>
            <person name="Pangilinan J."/>
            <person name="Smith M."/>
            <person name="Salamov A."/>
            <person name="Schmutz J."/>
            <person name="Yadav J."/>
            <person name="Grigoriev I.V."/>
            <person name="Nuss D."/>
        </authorList>
    </citation>
    <scope>NUCLEOTIDE SEQUENCE</scope>
    <source>
        <strain evidence="4">EP155</strain>
    </source>
</reference>
<proteinExistence type="predicted"/>
<dbReference type="InterPro" id="IPR004827">
    <property type="entry name" value="bZIP"/>
</dbReference>
<dbReference type="EMBL" id="MU032348">
    <property type="protein sequence ID" value="KAF3765250.1"/>
    <property type="molecule type" value="Genomic_DNA"/>
</dbReference>
<feature type="coiled-coil region" evidence="1">
    <location>
        <begin position="136"/>
        <end position="177"/>
    </location>
</feature>
<dbReference type="SUPFAM" id="SSF57959">
    <property type="entry name" value="Leucine zipper domain"/>
    <property type="match status" value="1"/>
</dbReference>
<dbReference type="GO" id="GO:0006351">
    <property type="term" value="P:DNA-templated transcription"/>
    <property type="evidence" value="ECO:0007669"/>
    <property type="project" value="InterPro"/>
</dbReference>
<dbReference type="Proteomes" id="UP000803844">
    <property type="component" value="Unassembled WGS sequence"/>
</dbReference>
<comment type="caution">
    <text evidence="4">The sequence shown here is derived from an EMBL/GenBank/DDBJ whole genome shotgun (WGS) entry which is preliminary data.</text>
</comment>
<gene>
    <name evidence="4" type="ORF">M406DRAFT_356895</name>
</gene>
<evidence type="ECO:0000256" key="1">
    <source>
        <dbReference type="SAM" id="Coils"/>
    </source>
</evidence>
<name>A0A9P4Y2I6_CRYP1</name>
<dbReference type="OrthoDB" id="2257100at2759"/>
<dbReference type="GeneID" id="63840678"/>
<evidence type="ECO:0000256" key="2">
    <source>
        <dbReference type="SAM" id="MobiDB-lite"/>
    </source>
</evidence>
<evidence type="ECO:0000313" key="5">
    <source>
        <dbReference type="Proteomes" id="UP000803844"/>
    </source>
</evidence>
<feature type="compositionally biased region" description="Basic and acidic residues" evidence="2">
    <location>
        <begin position="113"/>
        <end position="123"/>
    </location>
</feature>
<dbReference type="InterPro" id="IPR046347">
    <property type="entry name" value="bZIP_sf"/>
</dbReference>
<dbReference type="PROSITE" id="PS50217">
    <property type="entry name" value="BZIP"/>
    <property type="match status" value="1"/>
</dbReference>
<protein>
    <recommendedName>
        <fullName evidence="3">BZIP domain-containing protein</fullName>
    </recommendedName>
</protein>
<dbReference type="Gene3D" id="1.20.5.170">
    <property type="match status" value="1"/>
</dbReference>
<sequence>MAFGQTWADSGEGFAAAPPLDLDFSFDPALIESLPDSIPDFFLVTPRNMTSNHDLQQSQQFQSLTLDPSPPQPSSSNLVPNPETHSRPSSPSESSPLVGGNSRAGAGRQVGSTRREDDPDVVLKRQRNTIAARKYRQKRIDRIKELEDALEDMTKDRDDLRLRLARQEAETAALKEMMHMNTRQASDKN</sequence>
<dbReference type="PANTHER" id="PTHR23334">
    <property type="entry name" value="CCAAT/ENHANCER BINDING PROTEIN"/>
    <property type="match status" value="1"/>
</dbReference>
<keyword evidence="1" id="KW-0175">Coiled coil</keyword>
<dbReference type="PROSITE" id="PS00036">
    <property type="entry name" value="BZIP_BASIC"/>
    <property type="match status" value="1"/>
</dbReference>
<dbReference type="RefSeq" id="XP_040776211.1">
    <property type="nucleotide sequence ID" value="XM_040923549.1"/>
</dbReference>
<feature type="domain" description="BZIP" evidence="3">
    <location>
        <begin position="124"/>
        <end position="181"/>
    </location>
</feature>
<dbReference type="GO" id="GO:0000981">
    <property type="term" value="F:DNA-binding transcription factor activity, RNA polymerase II-specific"/>
    <property type="evidence" value="ECO:0007669"/>
    <property type="project" value="TreeGrafter"/>
</dbReference>
<keyword evidence="5" id="KW-1185">Reference proteome</keyword>
<dbReference type="GO" id="GO:0000978">
    <property type="term" value="F:RNA polymerase II cis-regulatory region sequence-specific DNA binding"/>
    <property type="evidence" value="ECO:0007669"/>
    <property type="project" value="TreeGrafter"/>
</dbReference>
<feature type="region of interest" description="Disordered" evidence="2">
    <location>
        <begin position="54"/>
        <end position="128"/>
    </location>
</feature>
<organism evidence="4 5">
    <name type="scientific">Cryphonectria parasitica (strain ATCC 38755 / EP155)</name>
    <dbReference type="NCBI Taxonomy" id="660469"/>
    <lineage>
        <taxon>Eukaryota</taxon>
        <taxon>Fungi</taxon>
        <taxon>Dikarya</taxon>
        <taxon>Ascomycota</taxon>
        <taxon>Pezizomycotina</taxon>
        <taxon>Sordariomycetes</taxon>
        <taxon>Sordariomycetidae</taxon>
        <taxon>Diaporthales</taxon>
        <taxon>Cryphonectriaceae</taxon>
        <taxon>Cryphonectria-Endothia species complex</taxon>
        <taxon>Cryphonectria</taxon>
    </lineage>
</organism>
<dbReference type="CDD" id="cd12193">
    <property type="entry name" value="bZIP_GCN4"/>
    <property type="match status" value="1"/>
</dbReference>
<dbReference type="SMART" id="SM00338">
    <property type="entry name" value="BRLZ"/>
    <property type="match status" value="1"/>
</dbReference>
<evidence type="ECO:0000313" key="4">
    <source>
        <dbReference type="EMBL" id="KAF3765250.1"/>
    </source>
</evidence>
<feature type="compositionally biased region" description="Low complexity" evidence="2">
    <location>
        <begin position="55"/>
        <end position="64"/>
    </location>
</feature>
<evidence type="ECO:0000259" key="3">
    <source>
        <dbReference type="PROSITE" id="PS50217"/>
    </source>
</evidence>
<dbReference type="InterPro" id="IPR031106">
    <property type="entry name" value="C/EBP"/>
</dbReference>
<feature type="region of interest" description="Disordered" evidence="2">
    <location>
        <begin position="1"/>
        <end position="21"/>
    </location>
</feature>
<dbReference type="PANTHER" id="PTHR23334:SF20">
    <property type="entry name" value="BASIC LEUCINE ZIPPER 24"/>
    <property type="match status" value="1"/>
</dbReference>